<dbReference type="RefSeq" id="WP_119971536.1">
    <property type="nucleotide sequence ID" value="NZ_CP032416.1"/>
</dbReference>
<protein>
    <submittedName>
        <fullName evidence="2">Cupin domain-containing protein</fullName>
    </submittedName>
</protein>
<dbReference type="InterPro" id="IPR013096">
    <property type="entry name" value="Cupin_2"/>
</dbReference>
<feature type="domain" description="Cupin type-2" evidence="1">
    <location>
        <begin position="44"/>
        <end position="109"/>
    </location>
</feature>
<dbReference type="OrthoDB" id="2886949at2"/>
<dbReference type="Pfam" id="PF07883">
    <property type="entry name" value="Cupin_2"/>
    <property type="match status" value="1"/>
</dbReference>
<dbReference type="KEGG" id="cfer:D4Z93_06525"/>
<dbReference type="CDD" id="cd20299">
    <property type="entry name" value="cupin_YP766765-like"/>
    <property type="match status" value="1"/>
</dbReference>
<reference evidence="2 3" key="1">
    <citation type="journal article" date="2019" name="Int. J. Syst. Evol. Microbiol.">
        <title>Clostridium fermenticellae sp. nov., isolated from the mud in a fermentation cellar for the production of the Chinese liquor, baijiu.</title>
        <authorList>
            <person name="Xu P.X."/>
            <person name="Chai L.J."/>
            <person name="Qiu T."/>
            <person name="Zhang X.J."/>
            <person name="Lu Z.M."/>
            <person name="Xiao C."/>
            <person name="Wang S.T."/>
            <person name="Shen C.H."/>
            <person name="Shi J.S."/>
            <person name="Xu Z.H."/>
        </authorList>
    </citation>
    <scope>NUCLEOTIDE SEQUENCE [LARGE SCALE GENOMIC DNA]</scope>
    <source>
        <strain evidence="2 3">JN500901</strain>
    </source>
</reference>
<dbReference type="InterPro" id="IPR014710">
    <property type="entry name" value="RmlC-like_jellyroll"/>
</dbReference>
<accession>A0A386H3B7</accession>
<evidence type="ECO:0000259" key="1">
    <source>
        <dbReference type="Pfam" id="PF07883"/>
    </source>
</evidence>
<dbReference type="SUPFAM" id="SSF51182">
    <property type="entry name" value="RmlC-like cupins"/>
    <property type="match status" value="1"/>
</dbReference>
<dbReference type="EMBL" id="CP032416">
    <property type="protein sequence ID" value="AYD40192.1"/>
    <property type="molecule type" value="Genomic_DNA"/>
</dbReference>
<sequence>MKKVQLKDVSPYLAPLHFDMRSMKLHGTEETGAKQFWMGMSYFLPGGGAEYAYEDSPTEKIYFILDGEITVKSKTETFVLKKNDSIFIGPNEGREMINETNTVATVLVIISYK</sequence>
<name>A0A386H3B7_9CLOT</name>
<keyword evidence="3" id="KW-1185">Reference proteome</keyword>
<gene>
    <name evidence="2" type="ORF">D4Z93_06525</name>
</gene>
<evidence type="ECO:0000313" key="3">
    <source>
        <dbReference type="Proteomes" id="UP000266301"/>
    </source>
</evidence>
<organism evidence="2 3">
    <name type="scientific">Clostridium fermenticellae</name>
    <dbReference type="NCBI Taxonomy" id="2068654"/>
    <lineage>
        <taxon>Bacteria</taxon>
        <taxon>Bacillati</taxon>
        <taxon>Bacillota</taxon>
        <taxon>Clostridia</taxon>
        <taxon>Eubacteriales</taxon>
        <taxon>Clostridiaceae</taxon>
        <taxon>Clostridium</taxon>
    </lineage>
</organism>
<dbReference type="AlphaFoldDB" id="A0A386H3B7"/>
<evidence type="ECO:0000313" key="2">
    <source>
        <dbReference type="EMBL" id="AYD40192.1"/>
    </source>
</evidence>
<proteinExistence type="predicted"/>
<dbReference type="Proteomes" id="UP000266301">
    <property type="component" value="Chromosome"/>
</dbReference>
<dbReference type="Gene3D" id="2.60.120.10">
    <property type="entry name" value="Jelly Rolls"/>
    <property type="match status" value="1"/>
</dbReference>
<dbReference type="InterPro" id="IPR011051">
    <property type="entry name" value="RmlC_Cupin_sf"/>
</dbReference>